<evidence type="ECO:0000313" key="2">
    <source>
        <dbReference type="Proteomes" id="UP001610563"/>
    </source>
</evidence>
<gene>
    <name evidence="1" type="ORF">BJX66DRAFT_192648</name>
</gene>
<reference evidence="1 2" key="1">
    <citation type="submission" date="2024-07" db="EMBL/GenBank/DDBJ databases">
        <title>Section-level genome sequencing and comparative genomics of Aspergillus sections Usti and Cavernicolus.</title>
        <authorList>
            <consortium name="Lawrence Berkeley National Laboratory"/>
            <person name="Nybo J.L."/>
            <person name="Vesth T.C."/>
            <person name="Theobald S."/>
            <person name="Frisvad J.C."/>
            <person name="Larsen T.O."/>
            <person name="Kjaerboelling I."/>
            <person name="Rothschild-Mancinelli K."/>
            <person name="Lyhne E.K."/>
            <person name="Kogle M.E."/>
            <person name="Barry K."/>
            <person name="Clum A."/>
            <person name="Na H."/>
            <person name="Ledsgaard L."/>
            <person name="Lin J."/>
            <person name="Lipzen A."/>
            <person name="Kuo A."/>
            <person name="Riley R."/>
            <person name="Mondo S."/>
            <person name="Labutti K."/>
            <person name="Haridas S."/>
            <person name="Pangalinan J."/>
            <person name="Salamov A.A."/>
            <person name="Simmons B.A."/>
            <person name="Magnuson J.K."/>
            <person name="Chen J."/>
            <person name="Drula E."/>
            <person name="Henrissat B."/>
            <person name="Wiebenga A."/>
            <person name="Lubbers R.J."/>
            <person name="Gomes A.C."/>
            <person name="Makela M.R."/>
            <person name="Stajich J."/>
            <person name="Grigoriev I.V."/>
            <person name="Mortensen U.H."/>
            <person name="De Vries R.P."/>
            <person name="Baker S.E."/>
            <person name="Andersen M.R."/>
        </authorList>
    </citation>
    <scope>NUCLEOTIDE SEQUENCE [LARGE SCALE GENOMIC DNA]</scope>
    <source>
        <strain evidence="1 2">CBS 209.92</strain>
    </source>
</reference>
<comment type="caution">
    <text evidence="1">The sequence shown here is derived from an EMBL/GenBank/DDBJ whole genome shotgun (WGS) entry which is preliminary data.</text>
</comment>
<organism evidence="1 2">
    <name type="scientific">Aspergillus keveii</name>
    <dbReference type="NCBI Taxonomy" id="714993"/>
    <lineage>
        <taxon>Eukaryota</taxon>
        <taxon>Fungi</taxon>
        <taxon>Dikarya</taxon>
        <taxon>Ascomycota</taxon>
        <taxon>Pezizomycotina</taxon>
        <taxon>Eurotiomycetes</taxon>
        <taxon>Eurotiomycetidae</taxon>
        <taxon>Eurotiales</taxon>
        <taxon>Aspergillaceae</taxon>
        <taxon>Aspergillus</taxon>
        <taxon>Aspergillus subgen. Nidulantes</taxon>
    </lineage>
</organism>
<name>A0ABR4FGU8_9EURO</name>
<dbReference type="EMBL" id="JBFTWV010000424">
    <property type="protein sequence ID" value="KAL2782466.1"/>
    <property type="molecule type" value="Genomic_DNA"/>
</dbReference>
<proteinExistence type="predicted"/>
<sequence length="167" mass="19346">MQSILLHLHSCFSRRSFDLSAVVKLFQRTLLSIVDLNLDGHTLRPNPLVGLPFCLHHIVKFHLQIILPILTGSYDQVFLSHITHRLIIEQQLPLDRVANISGWLLIIFAPSLPLSQWEKSELILRRLWHGTMWGGAKGYPVERPKSPGVGRTENRRPMFLRTVRRHR</sequence>
<keyword evidence="2" id="KW-1185">Reference proteome</keyword>
<dbReference type="Proteomes" id="UP001610563">
    <property type="component" value="Unassembled WGS sequence"/>
</dbReference>
<evidence type="ECO:0000313" key="1">
    <source>
        <dbReference type="EMBL" id="KAL2782466.1"/>
    </source>
</evidence>
<protein>
    <submittedName>
        <fullName evidence="1">Uncharacterized protein</fullName>
    </submittedName>
</protein>
<accession>A0ABR4FGU8</accession>